<reference evidence="2" key="2">
    <citation type="submission" date="2021-02" db="EMBL/GenBank/DDBJ databases">
        <authorList>
            <person name="Kimball J.A."/>
            <person name="Haas M.W."/>
            <person name="Macchietto M."/>
            <person name="Kono T."/>
            <person name="Duquette J."/>
            <person name="Shao M."/>
        </authorList>
    </citation>
    <scope>NUCLEOTIDE SEQUENCE</scope>
    <source>
        <tissue evidence="2">Fresh leaf tissue</tissue>
    </source>
</reference>
<dbReference type="Proteomes" id="UP000729402">
    <property type="component" value="Unassembled WGS sequence"/>
</dbReference>
<sequence length="91" mass="9951">MVAGNKKLMWRAAETDNVRHKQTRGAKAQRAAARAREKEAKAVSQSSRPGCGLTRRKPRSEQGGVAVAAVRRSTLTCPEMSSSLRPSLEIY</sequence>
<evidence type="ECO:0000313" key="3">
    <source>
        <dbReference type="Proteomes" id="UP000729402"/>
    </source>
</evidence>
<evidence type="ECO:0000256" key="1">
    <source>
        <dbReference type="SAM" id="MobiDB-lite"/>
    </source>
</evidence>
<accession>A0A8J5WV00</accession>
<dbReference type="EMBL" id="JAAALK010000079">
    <property type="protein sequence ID" value="KAG8097906.1"/>
    <property type="molecule type" value="Genomic_DNA"/>
</dbReference>
<organism evidence="2 3">
    <name type="scientific">Zizania palustris</name>
    <name type="common">Northern wild rice</name>
    <dbReference type="NCBI Taxonomy" id="103762"/>
    <lineage>
        <taxon>Eukaryota</taxon>
        <taxon>Viridiplantae</taxon>
        <taxon>Streptophyta</taxon>
        <taxon>Embryophyta</taxon>
        <taxon>Tracheophyta</taxon>
        <taxon>Spermatophyta</taxon>
        <taxon>Magnoliopsida</taxon>
        <taxon>Liliopsida</taxon>
        <taxon>Poales</taxon>
        <taxon>Poaceae</taxon>
        <taxon>BOP clade</taxon>
        <taxon>Oryzoideae</taxon>
        <taxon>Oryzeae</taxon>
        <taxon>Zizaniinae</taxon>
        <taxon>Zizania</taxon>
    </lineage>
</organism>
<dbReference type="AlphaFoldDB" id="A0A8J5WV00"/>
<keyword evidence="3" id="KW-1185">Reference proteome</keyword>
<proteinExistence type="predicted"/>
<evidence type="ECO:0000313" key="2">
    <source>
        <dbReference type="EMBL" id="KAG8097906.1"/>
    </source>
</evidence>
<reference evidence="2" key="1">
    <citation type="journal article" date="2021" name="bioRxiv">
        <title>Whole Genome Assembly and Annotation of Northern Wild Rice, Zizania palustris L., Supports a Whole Genome Duplication in the Zizania Genus.</title>
        <authorList>
            <person name="Haas M."/>
            <person name="Kono T."/>
            <person name="Macchietto M."/>
            <person name="Millas R."/>
            <person name="McGilp L."/>
            <person name="Shao M."/>
            <person name="Duquette J."/>
            <person name="Hirsch C.N."/>
            <person name="Kimball J."/>
        </authorList>
    </citation>
    <scope>NUCLEOTIDE SEQUENCE</scope>
    <source>
        <tissue evidence="2">Fresh leaf tissue</tissue>
    </source>
</reference>
<name>A0A8J5WV00_ZIZPA</name>
<comment type="caution">
    <text evidence="2">The sequence shown here is derived from an EMBL/GenBank/DDBJ whole genome shotgun (WGS) entry which is preliminary data.</text>
</comment>
<feature type="region of interest" description="Disordered" evidence="1">
    <location>
        <begin position="1"/>
        <end position="66"/>
    </location>
</feature>
<gene>
    <name evidence="2" type="ORF">GUJ93_ZPchr0013g37158</name>
</gene>
<protein>
    <submittedName>
        <fullName evidence="2">Uncharacterized protein</fullName>
    </submittedName>
</protein>